<dbReference type="Gene3D" id="3.20.20.450">
    <property type="entry name" value="EAL domain"/>
    <property type="match status" value="1"/>
</dbReference>
<dbReference type="InterPro" id="IPR001633">
    <property type="entry name" value="EAL_dom"/>
</dbReference>
<dbReference type="PROSITE" id="PS50883">
    <property type="entry name" value="EAL"/>
    <property type="match status" value="1"/>
</dbReference>
<comment type="subcellular location">
    <subcellularLocation>
        <location evidence="1">Cell membrane</location>
        <topology evidence="1">Multi-pass membrane protein</topology>
    </subcellularLocation>
</comment>
<evidence type="ECO:0000313" key="10">
    <source>
        <dbReference type="EMBL" id="SNS96794.1"/>
    </source>
</evidence>
<protein>
    <submittedName>
        <fullName evidence="10">Diguanylate cyclase (GGDEF) domain-containing protein</fullName>
    </submittedName>
</protein>
<dbReference type="InterPro" id="IPR035919">
    <property type="entry name" value="EAL_sf"/>
</dbReference>
<dbReference type="InterPro" id="IPR052155">
    <property type="entry name" value="Biofilm_reg_signaling"/>
</dbReference>
<evidence type="ECO:0000256" key="4">
    <source>
        <dbReference type="ARBA" id="ARBA00022989"/>
    </source>
</evidence>
<dbReference type="Gene3D" id="6.10.340.10">
    <property type="match status" value="1"/>
</dbReference>
<dbReference type="InterPro" id="IPR000160">
    <property type="entry name" value="GGDEF_dom"/>
</dbReference>
<dbReference type="InterPro" id="IPR003660">
    <property type="entry name" value="HAMP_dom"/>
</dbReference>
<dbReference type="InterPro" id="IPR033479">
    <property type="entry name" value="dCache_1"/>
</dbReference>
<keyword evidence="2" id="KW-1003">Cell membrane</keyword>
<dbReference type="Gene3D" id="3.30.450.20">
    <property type="entry name" value="PAS domain"/>
    <property type="match status" value="2"/>
</dbReference>
<dbReference type="InterPro" id="IPR029787">
    <property type="entry name" value="Nucleotide_cyclase"/>
</dbReference>
<dbReference type="OrthoDB" id="9813903at2"/>
<evidence type="ECO:0000256" key="3">
    <source>
        <dbReference type="ARBA" id="ARBA00022692"/>
    </source>
</evidence>
<dbReference type="RefSeq" id="WP_089400175.1">
    <property type="nucleotide sequence ID" value="NZ_FZOT01000010.1"/>
</dbReference>
<reference evidence="10 11" key="1">
    <citation type="submission" date="2017-06" db="EMBL/GenBank/DDBJ databases">
        <authorList>
            <person name="Kim H.J."/>
            <person name="Triplett B.A."/>
        </authorList>
    </citation>
    <scope>NUCLEOTIDE SEQUENCE [LARGE SCALE GENOMIC DNA]</scope>
    <source>
        <strain evidence="10 11">U15</strain>
    </source>
</reference>
<proteinExistence type="predicted"/>
<dbReference type="Pfam" id="PF00672">
    <property type="entry name" value="HAMP"/>
    <property type="match status" value="1"/>
</dbReference>
<dbReference type="NCBIfam" id="TIGR00254">
    <property type="entry name" value="GGDEF"/>
    <property type="match status" value="1"/>
</dbReference>
<evidence type="ECO:0000256" key="5">
    <source>
        <dbReference type="ARBA" id="ARBA00023136"/>
    </source>
</evidence>
<dbReference type="Pfam" id="PF00990">
    <property type="entry name" value="GGDEF"/>
    <property type="match status" value="1"/>
</dbReference>
<dbReference type="PANTHER" id="PTHR44757:SF2">
    <property type="entry name" value="BIOFILM ARCHITECTURE MAINTENANCE PROTEIN MBAA"/>
    <property type="match status" value="1"/>
</dbReference>
<evidence type="ECO:0000259" key="8">
    <source>
        <dbReference type="PROSITE" id="PS50885"/>
    </source>
</evidence>
<gene>
    <name evidence="10" type="ORF">SAMN06265795_110112</name>
</gene>
<feature type="domain" description="EAL" evidence="7">
    <location>
        <begin position="548"/>
        <end position="798"/>
    </location>
</feature>
<feature type="domain" description="HAMP" evidence="8">
    <location>
        <begin position="306"/>
        <end position="358"/>
    </location>
</feature>
<name>A0A239IWJ0_9BURK</name>
<dbReference type="CDD" id="cd18773">
    <property type="entry name" value="PDC1_HK_sensor"/>
    <property type="match status" value="1"/>
</dbReference>
<dbReference type="EMBL" id="FZOT01000010">
    <property type="protein sequence ID" value="SNS96794.1"/>
    <property type="molecule type" value="Genomic_DNA"/>
</dbReference>
<keyword evidence="4 6" id="KW-1133">Transmembrane helix</keyword>
<evidence type="ECO:0000256" key="2">
    <source>
        <dbReference type="ARBA" id="ARBA00022475"/>
    </source>
</evidence>
<dbReference type="Proteomes" id="UP000198284">
    <property type="component" value="Unassembled WGS sequence"/>
</dbReference>
<dbReference type="GO" id="GO:0007165">
    <property type="term" value="P:signal transduction"/>
    <property type="evidence" value="ECO:0007669"/>
    <property type="project" value="InterPro"/>
</dbReference>
<evidence type="ECO:0000256" key="6">
    <source>
        <dbReference type="SAM" id="Phobius"/>
    </source>
</evidence>
<dbReference type="SUPFAM" id="SSF55073">
    <property type="entry name" value="Nucleotide cyclase"/>
    <property type="match status" value="1"/>
</dbReference>
<dbReference type="Pfam" id="PF02743">
    <property type="entry name" value="dCache_1"/>
    <property type="match status" value="1"/>
</dbReference>
<dbReference type="PROSITE" id="PS50885">
    <property type="entry name" value="HAMP"/>
    <property type="match status" value="1"/>
</dbReference>
<dbReference type="Pfam" id="PF00563">
    <property type="entry name" value="EAL"/>
    <property type="match status" value="1"/>
</dbReference>
<accession>A0A239IWJ0</accession>
<evidence type="ECO:0000256" key="1">
    <source>
        <dbReference type="ARBA" id="ARBA00004651"/>
    </source>
</evidence>
<keyword evidence="11" id="KW-1185">Reference proteome</keyword>
<evidence type="ECO:0000259" key="7">
    <source>
        <dbReference type="PROSITE" id="PS50883"/>
    </source>
</evidence>
<dbReference type="CDD" id="cd06225">
    <property type="entry name" value="HAMP"/>
    <property type="match status" value="1"/>
</dbReference>
<feature type="domain" description="GGDEF" evidence="9">
    <location>
        <begin position="401"/>
        <end position="539"/>
    </location>
</feature>
<evidence type="ECO:0000313" key="11">
    <source>
        <dbReference type="Proteomes" id="UP000198284"/>
    </source>
</evidence>
<dbReference type="CDD" id="cd01948">
    <property type="entry name" value="EAL"/>
    <property type="match status" value="1"/>
</dbReference>
<dbReference type="InterPro" id="IPR043128">
    <property type="entry name" value="Rev_trsase/Diguanyl_cyclase"/>
</dbReference>
<keyword evidence="3 6" id="KW-0812">Transmembrane</keyword>
<dbReference type="CDD" id="cd01949">
    <property type="entry name" value="GGDEF"/>
    <property type="match status" value="1"/>
</dbReference>
<organism evidence="10 11">
    <name type="scientific">Noviherbaspirillum humi</name>
    <dbReference type="NCBI Taxonomy" id="1688639"/>
    <lineage>
        <taxon>Bacteria</taxon>
        <taxon>Pseudomonadati</taxon>
        <taxon>Pseudomonadota</taxon>
        <taxon>Betaproteobacteria</taxon>
        <taxon>Burkholderiales</taxon>
        <taxon>Oxalobacteraceae</taxon>
        <taxon>Noviherbaspirillum</taxon>
    </lineage>
</organism>
<feature type="transmembrane region" description="Helical" evidence="6">
    <location>
        <begin position="287"/>
        <end position="309"/>
    </location>
</feature>
<feature type="transmembrane region" description="Helical" evidence="6">
    <location>
        <begin position="12"/>
        <end position="34"/>
    </location>
</feature>
<sequence>MKARLRDWRVRTYLYGVILATILPAFILVAWNAYSQFQQAERAAANEAYTLARITANNTQAFLSDARNLLESLAMRIANRRSGLSGKCDPIFDEFKDLHPHFANLSQSSIDGYIICSSMPQPQNVNTRVADTQWFKQVHAEKQFIVAPPYKGVVTGKTVSVLAAPIKDEKGQVIGALQLPIDLVNMRPIASKQDLPDSIIVSIFASDGTMISRSHAPEEFVGKNLRGVDAVEMVLSQRDGTGKSQSSQGVERIYGFVPIPGTDWFAIAGIATSNVLKASRSTALNNALFGSATLLCLALLAIAIGNRIARPIAVLQKTAATVASGDHSQRAPILGPLEMAEVATQFNGMLDVIEENLADQKRRESRIYELAFYDALTGLPNRRLLSDRLDQQIDALLRDRKIGGLFYIDLDNFKDINDMHGHSAGDMFLQTVAERMNRHVDDHTTLYRLGGDEFILVATDLGATQDEAATAAMDLAMKLKSALKQPVAINGGSCFSGASIGVTLFPKVGDTKTLLLQEADIAVYRAKHAGRDRVVLFETAMRLEIADRLGMQRDLRQALQESQLKVHIQPQFDAEGTTRGAELLLRWHSRSRGAVAPNLFIPLAEQSDLIVEIGNWVLMQACRLEVESKAAGHACPLSINVSPRQFRHPAFVEQVTQALASTGANPRRLVFEVTEGLLIEDLESAIARMRELASLGIRFSIDDFGTGYSSLAYLKRLPLYELKIDKSFIKDVPHDADSVAIVQSILGMAMHLGLHVVAEGVESEGQVDFLTQYGCSMQGYYFARPQPADAWLAAAVAH</sequence>
<dbReference type="AlphaFoldDB" id="A0A239IWJ0"/>
<dbReference type="CDD" id="cd12915">
    <property type="entry name" value="PDC2_DGC_like"/>
    <property type="match status" value="1"/>
</dbReference>
<dbReference type="SUPFAM" id="SSF141868">
    <property type="entry name" value="EAL domain-like"/>
    <property type="match status" value="1"/>
</dbReference>
<dbReference type="PROSITE" id="PS50887">
    <property type="entry name" value="GGDEF"/>
    <property type="match status" value="1"/>
</dbReference>
<dbReference type="GO" id="GO:0005886">
    <property type="term" value="C:plasma membrane"/>
    <property type="evidence" value="ECO:0007669"/>
    <property type="project" value="UniProtKB-SubCell"/>
</dbReference>
<dbReference type="Gene3D" id="3.30.70.270">
    <property type="match status" value="1"/>
</dbReference>
<dbReference type="SMART" id="SM00304">
    <property type="entry name" value="HAMP"/>
    <property type="match status" value="1"/>
</dbReference>
<dbReference type="SMART" id="SM00052">
    <property type="entry name" value="EAL"/>
    <property type="match status" value="1"/>
</dbReference>
<keyword evidence="5 6" id="KW-0472">Membrane</keyword>
<dbReference type="PANTHER" id="PTHR44757">
    <property type="entry name" value="DIGUANYLATE CYCLASE DGCP"/>
    <property type="match status" value="1"/>
</dbReference>
<evidence type="ECO:0000259" key="9">
    <source>
        <dbReference type="PROSITE" id="PS50887"/>
    </source>
</evidence>
<dbReference type="SMART" id="SM00267">
    <property type="entry name" value="GGDEF"/>
    <property type="match status" value="1"/>
</dbReference>